<dbReference type="Proteomes" id="UP000252415">
    <property type="component" value="Unassembled WGS sequence"/>
</dbReference>
<dbReference type="CDD" id="cd04301">
    <property type="entry name" value="NAT_SF"/>
    <property type="match status" value="1"/>
</dbReference>
<dbReference type="Pfam" id="PF13508">
    <property type="entry name" value="Acetyltransf_7"/>
    <property type="match status" value="1"/>
</dbReference>
<keyword evidence="3" id="KW-1185">Reference proteome</keyword>
<evidence type="ECO:0000313" key="3">
    <source>
        <dbReference type="Proteomes" id="UP000252415"/>
    </source>
</evidence>
<sequence>MNQDPYVNSKEVGRVRRLYVSQRVRRFGIGRMLMDSVIAEASKNYKMLVLKTDNPVADTFYRSIGFSVNFNSENESHFLLLPNAH</sequence>
<dbReference type="RefSeq" id="WP_245976569.1">
    <property type="nucleotide sequence ID" value="NZ_QPJD01000017.1"/>
</dbReference>
<organism evidence="2 3">
    <name type="scientific">Paenibacillus prosopidis</name>
    <dbReference type="NCBI Taxonomy" id="630520"/>
    <lineage>
        <taxon>Bacteria</taxon>
        <taxon>Bacillati</taxon>
        <taxon>Bacillota</taxon>
        <taxon>Bacilli</taxon>
        <taxon>Bacillales</taxon>
        <taxon>Paenibacillaceae</taxon>
        <taxon>Paenibacillus</taxon>
    </lineage>
</organism>
<dbReference type="InterPro" id="IPR000182">
    <property type="entry name" value="GNAT_dom"/>
</dbReference>
<dbReference type="Gene3D" id="3.40.630.30">
    <property type="match status" value="1"/>
</dbReference>
<keyword evidence="2" id="KW-0808">Transferase</keyword>
<proteinExistence type="predicted"/>
<gene>
    <name evidence="2" type="ORF">DFP97_117146</name>
</gene>
<dbReference type="PROSITE" id="PS51186">
    <property type="entry name" value="GNAT"/>
    <property type="match status" value="1"/>
</dbReference>
<dbReference type="SUPFAM" id="SSF55729">
    <property type="entry name" value="Acyl-CoA N-acyltransferases (Nat)"/>
    <property type="match status" value="1"/>
</dbReference>
<dbReference type="AlphaFoldDB" id="A0A368VNI0"/>
<evidence type="ECO:0000259" key="1">
    <source>
        <dbReference type="PROSITE" id="PS51186"/>
    </source>
</evidence>
<dbReference type="EMBL" id="QPJD01000017">
    <property type="protein sequence ID" value="RCW42422.1"/>
    <property type="molecule type" value="Genomic_DNA"/>
</dbReference>
<dbReference type="GO" id="GO:0016747">
    <property type="term" value="F:acyltransferase activity, transferring groups other than amino-acyl groups"/>
    <property type="evidence" value="ECO:0007669"/>
    <property type="project" value="InterPro"/>
</dbReference>
<name>A0A368VNI0_9BACL</name>
<comment type="caution">
    <text evidence="2">The sequence shown here is derived from an EMBL/GenBank/DDBJ whole genome shotgun (WGS) entry which is preliminary data.</text>
</comment>
<feature type="domain" description="N-acetyltransferase" evidence="1">
    <location>
        <begin position="1"/>
        <end position="85"/>
    </location>
</feature>
<accession>A0A368VNI0</accession>
<evidence type="ECO:0000313" key="2">
    <source>
        <dbReference type="EMBL" id="RCW42422.1"/>
    </source>
</evidence>
<dbReference type="InterPro" id="IPR016181">
    <property type="entry name" value="Acyl_CoA_acyltransferase"/>
</dbReference>
<protein>
    <submittedName>
        <fullName evidence="2">Acetyltransferase (GNAT) family protein</fullName>
    </submittedName>
</protein>
<reference evidence="2 3" key="1">
    <citation type="submission" date="2018-07" db="EMBL/GenBank/DDBJ databases">
        <title>Genomic Encyclopedia of Type Strains, Phase III (KMG-III): the genomes of soil and plant-associated and newly described type strains.</title>
        <authorList>
            <person name="Whitman W."/>
        </authorList>
    </citation>
    <scope>NUCLEOTIDE SEQUENCE [LARGE SCALE GENOMIC DNA]</scope>
    <source>
        <strain evidence="2 3">CECT 7506</strain>
    </source>
</reference>